<feature type="coiled-coil region" evidence="1">
    <location>
        <begin position="66"/>
        <end position="93"/>
    </location>
</feature>
<dbReference type="SUPFAM" id="SSF141868">
    <property type="entry name" value="EAL domain-like"/>
    <property type="match status" value="1"/>
</dbReference>
<keyword evidence="2" id="KW-0812">Transmembrane</keyword>
<feature type="domain" description="EAL" evidence="3">
    <location>
        <begin position="260"/>
        <end position="503"/>
    </location>
</feature>
<feature type="transmembrane region" description="Helical" evidence="2">
    <location>
        <begin position="44"/>
        <end position="67"/>
    </location>
</feature>
<dbReference type="SMART" id="SM00267">
    <property type="entry name" value="GGDEF"/>
    <property type="match status" value="1"/>
</dbReference>
<organism evidence="5 6">
    <name type="scientific">Aurantiacibacter spongiae</name>
    <dbReference type="NCBI Taxonomy" id="2488860"/>
    <lineage>
        <taxon>Bacteria</taxon>
        <taxon>Pseudomonadati</taxon>
        <taxon>Pseudomonadota</taxon>
        <taxon>Alphaproteobacteria</taxon>
        <taxon>Sphingomonadales</taxon>
        <taxon>Erythrobacteraceae</taxon>
        <taxon>Aurantiacibacter</taxon>
    </lineage>
</organism>
<dbReference type="InterPro" id="IPR052155">
    <property type="entry name" value="Biofilm_reg_signaling"/>
</dbReference>
<dbReference type="SMART" id="SM00052">
    <property type="entry name" value="EAL"/>
    <property type="match status" value="1"/>
</dbReference>
<dbReference type="PANTHER" id="PTHR44757:SF2">
    <property type="entry name" value="BIOFILM ARCHITECTURE MAINTENANCE PROTEIN MBAA"/>
    <property type="match status" value="1"/>
</dbReference>
<keyword evidence="2" id="KW-0472">Membrane</keyword>
<dbReference type="InterPro" id="IPR001633">
    <property type="entry name" value="EAL_dom"/>
</dbReference>
<gene>
    <name evidence="5" type="ORF">EG799_02965</name>
</gene>
<keyword evidence="2" id="KW-1133">Transmembrane helix</keyword>
<evidence type="ECO:0000259" key="4">
    <source>
        <dbReference type="PROSITE" id="PS50887"/>
    </source>
</evidence>
<accession>A0A3N5CNZ5</accession>
<evidence type="ECO:0000256" key="2">
    <source>
        <dbReference type="SAM" id="Phobius"/>
    </source>
</evidence>
<feature type="transmembrane region" description="Helical" evidence="2">
    <location>
        <begin position="21"/>
        <end position="38"/>
    </location>
</feature>
<dbReference type="InterPro" id="IPR043128">
    <property type="entry name" value="Rev_trsase/Diguanyl_cyclase"/>
</dbReference>
<dbReference type="NCBIfam" id="TIGR00254">
    <property type="entry name" value="GGDEF"/>
    <property type="match status" value="1"/>
</dbReference>
<evidence type="ECO:0000313" key="5">
    <source>
        <dbReference type="EMBL" id="RPF70693.1"/>
    </source>
</evidence>
<name>A0A3N5CNZ5_9SPHN</name>
<keyword evidence="1" id="KW-0175">Coiled coil</keyword>
<dbReference type="InterPro" id="IPR035919">
    <property type="entry name" value="EAL_sf"/>
</dbReference>
<dbReference type="Pfam" id="PF00990">
    <property type="entry name" value="GGDEF"/>
    <property type="match status" value="1"/>
</dbReference>
<feature type="domain" description="GGDEF" evidence="4">
    <location>
        <begin position="119"/>
        <end position="251"/>
    </location>
</feature>
<dbReference type="InterPro" id="IPR029787">
    <property type="entry name" value="Nucleotide_cyclase"/>
</dbReference>
<dbReference type="RefSeq" id="WP_148085428.1">
    <property type="nucleotide sequence ID" value="NZ_RPFZ01000001.1"/>
</dbReference>
<dbReference type="OrthoDB" id="9790882at2"/>
<evidence type="ECO:0000256" key="1">
    <source>
        <dbReference type="SAM" id="Coils"/>
    </source>
</evidence>
<dbReference type="PANTHER" id="PTHR44757">
    <property type="entry name" value="DIGUANYLATE CYCLASE DGCP"/>
    <property type="match status" value="1"/>
</dbReference>
<dbReference type="PROSITE" id="PS50887">
    <property type="entry name" value="GGDEF"/>
    <property type="match status" value="1"/>
</dbReference>
<dbReference type="Proteomes" id="UP000275232">
    <property type="component" value="Unassembled WGS sequence"/>
</dbReference>
<dbReference type="CDD" id="cd01949">
    <property type="entry name" value="GGDEF"/>
    <property type="match status" value="1"/>
</dbReference>
<keyword evidence="6" id="KW-1185">Reference proteome</keyword>
<proteinExistence type="predicted"/>
<evidence type="ECO:0000313" key="6">
    <source>
        <dbReference type="Proteomes" id="UP000275232"/>
    </source>
</evidence>
<dbReference type="SUPFAM" id="SSF55073">
    <property type="entry name" value="Nucleotide cyclase"/>
    <property type="match status" value="1"/>
</dbReference>
<dbReference type="Gene3D" id="3.20.20.450">
    <property type="entry name" value="EAL domain"/>
    <property type="match status" value="1"/>
</dbReference>
<evidence type="ECO:0000259" key="3">
    <source>
        <dbReference type="PROSITE" id="PS50883"/>
    </source>
</evidence>
<protein>
    <submittedName>
        <fullName evidence="5">EAL domain-containing protein</fullName>
    </submittedName>
</protein>
<comment type="caution">
    <text evidence="5">The sequence shown here is derived from an EMBL/GenBank/DDBJ whole genome shotgun (WGS) entry which is preliminary data.</text>
</comment>
<dbReference type="Pfam" id="PF00563">
    <property type="entry name" value="EAL"/>
    <property type="match status" value="1"/>
</dbReference>
<dbReference type="InterPro" id="IPR000160">
    <property type="entry name" value="GGDEF_dom"/>
</dbReference>
<dbReference type="Gene3D" id="3.30.70.270">
    <property type="match status" value="1"/>
</dbReference>
<sequence length="519" mass="54981">MFNFIDKTTRHMSGRPAARRVHLSLLAVLIPLLAAGLLTHGTGALLVAVVAPCLFLGLAGILATMLAQLGERIALLEESRAGLEALREEVRHDPVTGCLNRIGFAHALPALLARTPPGRKLAVFRLDLPRLRETADRLGEEAADKVLREAAARLTAALPADSALARFEGGPFAVAAPCSDRHAAQRLSRVLGDGLAAPMRISGYRVRHPAAIGAALFPDDAGTLDTLMQAADMALYHARRGGPGRICFHDRTMVRAAAQRRDLEADLRGAIQRGELAIRFAPEVDLASGRIRTFEASLRWLHPTHGEVAADDFVPVAEESGLVGALDNGLIAEAARTATRWPGRVGLAITPSPVHIAAPGAAIAMLATLGANGLDAGRLRLNLTERVFRGDDTAAFLSAMEQAGVTFALDEATGSTQAAWPARRWSIGVLKVDGRVLSECGEAASRIAAARKHDAALEILATGVDTAARYAALRRMGCTIGQGRHCGGEMTHAQVLPLLREANALRVLADPAHRPRLAS</sequence>
<dbReference type="PROSITE" id="PS50883">
    <property type="entry name" value="EAL"/>
    <property type="match status" value="1"/>
</dbReference>
<dbReference type="CDD" id="cd01948">
    <property type="entry name" value="EAL"/>
    <property type="match status" value="1"/>
</dbReference>
<dbReference type="EMBL" id="RPFZ01000001">
    <property type="protein sequence ID" value="RPF70693.1"/>
    <property type="molecule type" value="Genomic_DNA"/>
</dbReference>
<dbReference type="AlphaFoldDB" id="A0A3N5CNZ5"/>
<reference evidence="5 6" key="1">
    <citation type="submission" date="2018-11" db="EMBL/GenBank/DDBJ databases">
        <title>Erythrobacter spongiae sp. nov., isolated from a marine sponge.</title>
        <authorList>
            <person name="Zhuang L."/>
            <person name="Luo L."/>
        </authorList>
    </citation>
    <scope>NUCLEOTIDE SEQUENCE [LARGE SCALE GENOMIC DNA]</scope>
    <source>
        <strain evidence="5 6">HN-E23</strain>
    </source>
</reference>